<sequence>MGKSSMMVEMIQSILEMWVKEPDTTPGFTYIDPARETIAIILNRLRHMKQQGITIPEDKIHCFPITPDATYTIGLNCCIRQLVYH</sequence>
<protein>
    <submittedName>
        <fullName evidence="1">Uncharacterized protein</fullName>
    </submittedName>
</protein>
<comment type="caution">
    <text evidence="1">The sequence shown here is derived from an EMBL/GenBank/DDBJ whole genome shotgun (WGS) entry which is preliminary data.</text>
</comment>
<reference evidence="1" key="1">
    <citation type="submission" date="2022-08" db="EMBL/GenBank/DDBJ databases">
        <title>Polycladomyces zharkentsis sp. nov., a novel thermophilic CMC and starch-degrading bacterium isolated from a geothermal spring in Kazakhstan.</title>
        <authorList>
            <person name="Mashzhan A."/>
            <person name="Kistaubaeva A."/>
            <person name="Javier-Lopez R."/>
            <person name="Birkeland N.-K."/>
        </authorList>
    </citation>
    <scope>NUCLEOTIDE SEQUENCE</scope>
    <source>
        <strain evidence="1">KSR 13</strain>
    </source>
</reference>
<evidence type="ECO:0000313" key="2">
    <source>
        <dbReference type="Proteomes" id="UP001174196"/>
    </source>
</evidence>
<name>A0ABT8IJS6_9BACL</name>
<keyword evidence="2" id="KW-1185">Reference proteome</keyword>
<dbReference type="Proteomes" id="UP001174196">
    <property type="component" value="Unassembled WGS sequence"/>
</dbReference>
<organism evidence="1 2">
    <name type="scientific">Polycladomyces subterraneus</name>
    <dbReference type="NCBI Taxonomy" id="1016997"/>
    <lineage>
        <taxon>Bacteria</taxon>
        <taxon>Bacillati</taxon>
        <taxon>Bacillota</taxon>
        <taxon>Bacilli</taxon>
        <taxon>Bacillales</taxon>
        <taxon>Thermoactinomycetaceae</taxon>
        <taxon>Polycladomyces</taxon>
    </lineage>
</organism>
<dbReference type="RefSeq" id="WP_301237752.1">
    <property type="nucleotide sequence ID" value="NZ_JANRHH010000019.1"/>
</dbReference>
<dbReference type="EMBL" id="JANRHH010000019">
    <property type="protein sequence ID" value="MDN4593037.1"/>
    <property type="molecule type" value="Genomic_DNA"/>
</dbReference>
<proteinExistence type="predicted"/>
<evidence type="ECO:0000313" key="1">
    <source>
        <dbReference type="EMBL" id="MDN4593037.1"/>
    </source>
</evidence>
<gene>
    <name evidence="1" type="ORF">NWF35_03825</name>
</gene>
<accession>A0ABT8IJS6</accession>